<sequence>MYHLGEGSRMRLKDVIVGAAMTGAGIAYLRMAGNLPEREGVDAATVPGMLAWMMIALGLIEMVGAWRRQPSPTARTGREGIVTVMLTLLLIAGFIAALRPLGFPLATALYLFLQFLVLTPRETRPPVPLYAGLAVASAAVIFMTFRFGFDLLLPAGPLVAWLN</sequence>
<protein>
    <submittedName>
        <fullName evidence="3">Tripartite tricarboxylate transporter TctB family protein</fullName>
    </submittedName>
</protein>
<dbReference type="Pfam" id="PF07331">
    <property type="entry name" value="TctB"/>
    <property type="match status" value="1"/>
</dbReference>
<evidence type="ECO:0000313" key="4">
    <source>
        <dbReference type="Proteomes" id="UP000296374"/>
    </source>
</evidence>
<dbReference type="InterPro" id="IPR009936">
    <property type="entry name" value="DUF1468"/>
</dbReference>
<feature type="transmembrane region" description="Helical" evidence="1">
    <location>
        <begin position="49"/>
        <end position="67"/>
    </location>
</feature>
<evidence type="ECO:0000256" key="1">
    <source>
        <dbReference type="SAM" id="Phobius"/>
    </source>
</evidence>
<evidence type="ECO:0000313" key="3">
    <source>
        <dbReference type="EMBL" id="QDA36049.1"/>
    </source>
</evidence>
<keyword evidence="1" id="KW-0472">Membrane</keyword>
<keyword evidence="1" id="KW-0812">Transmembrane</keyword>
<dbReference type="KEGG" id="plia:E4191_18120"/>
<feature type="transmembrane region" description="Helical" evidence="1">
    <location>
        <begin position="127"/>
        <end position="149"/>
    </location>
</feature>
<feature type="domain" description="DUF1468" evidence="2">
    <location>
        <begin position="16"/>
        <end position="154"/>
    </location>
</feature>
<keyword evidence="3" id="KW-0614">Plasmid</keyword>
<reference evidence="4" key="1">
    <citation type="submission" date="2019-05" db="EMBL/GenBank/DDBJ databases">
        <title>Tamlana fucoidanivorans sp. nov., isolated from the surface of algae collected from Fujian province in China.</title>
        <authorList>
            <person name="Li J."/>
        </authorList>
    </citation>
    <scope>NUCLEOTIDE SEQUENCE [LARGE SCALE GENOMIC DNA]</scope>
    <source>
        <strain evidence="4">2251</strain>
        <plasmid evidence="4">unnamed5</plasmid>
    </source>
</reference>
<geneLocation type="plasmid" evidence="3 4">
    <name>unnamed5</name>
</geneLocation>
<dbReference type="EMBL" id="CP040761">
    <property type="protein sequence ID" value="QDA36049.1"/>
    <property type="molecule type" value="Genomic_DNA"/>
</dbReference>
<feature type="transmembrane region" description="Helical" evidence="1">
    <location>
        <begin position="79"/>
        <end position="97"/>
    </location>
</feature>
<organism evidence="3 4">
    <name type="scientific">Paracoccus liaowanqingii</name>
    <dbReference type="NCBI Taxonomy" id="2560053"/>
    <lineage>
        <taxon>Bacteria</taxon>
        <taxon>Pseudomonadati</taxon>
        <taxon>Pseudomonadota</taxon>
        <taxon>Alphaproteobacteria</taxon>
        <taxon>Rhodobacterales</taxon>
        <taxon>Paracoccaceae</taxon>
        <taxon>Paracoccus</taxon>
    </lineage>
</organism>
<gene>
    <name evidence="3" type="ORF">E4191_18120</name>
</gene>
<feature type="transmembrane region" description="Helical" evidence="1">
    <location>
        <begin position="103"/>
        <end position="120"/>
    </location>
</feature>
<dbReference type="Proteomes" id="UP000296374">
    <property type="component" value="Plasmid unnamed5"/>
</dbReference>
<accession>A0A4Y5SRS7</accession>
<feature type="transmembrane region" description="Helical" evidence="1">
    <location>
        <begin position="12"/>
        <end position="29"/>
    </location>
</feature>
<evidence type="ECO:0000259" key="2">
    <source>
        <dbReference type="Pfam" id="PF07331"/>
    </source>
</evidence>
<proteinExistence type="predicted"/>
<dbReference type="AlphaFoldDB" id="A0A4Y5SRS7"/>
<name>A0A4Y5SRS7_9RHOB</name>
<keyword evidence="1" id="KW-1133">Transmembrane helix</keyword>